<dbReference type="Pfam" id="PF02926">
    <property type="entry name" value="THUMP"/>
    <property type="match status" value="1"/>
</dbReference>
<keyword evidence="2 7" id="KW-0698">rRNA processing</keyword>
<evidence type="ECO:0000256" key="5">
    <source>
        <dbReference type="ARBA" id="ARBA00022691"/>
    </source>
</evidence>
<reference evidence="10 11" key="1">
    <citation type="submission" date="2016-01" db="EMBL/GenBank/DDBJ databases">
        <authorList>
            <person name="Oliw E.H."/>
        </authorList>
    </citation>
    <scope>NUCLEOTIDE SEQUENCE [LARGE SCALE GENOMIC DNA]</scope>
    <source>
        <strain evidence="10 11">MDcuke</strain>
    </source>
</reference>
<dbReference type="InterPro" id="IPR053943">
    <property type="entry name" value="RlmKL-like_Mtase_CS"/>
</dbReference>
<dbReference type="InterPro" id="IPR054170">
    <property type="entry name" value="RlmL_1st"/>
</dbReference>
<evidence type="ECO:0000256" key="2">
    <source>
        <dbReference type="ARBA" id="ARBA00022552"/>
    </source>
</evidence>
<dbReference type="EC" id="2.1.1.173" evidence="7"/>
<dbReference type="GO" id="GO:0070043">
    <property type="term" value="F:rRNA (guanine-N7-)-methyltransferase activity"/>
    <property type="evidence" value="ECO:0007669"/>
    <property type="project" value="UniProtKB-UniRule"/>
</dbReference>
<dbReference type="PROSITE" id="PS51165">
    <property type="entry name" value="THUMP"/>
    <property type="match status" value="1"/>
</dbReference>
<keyword evidence="1 7" id="KW-0963">Cytoplasm</keyword>
<dbReference type="InterPro" id="IPR017244">
    <property type="entry name" value="23SrRNA_methyltr_KL"/>
</dbReference>
<evidence type="ECO:0000256" key="3">
    <source>
        <dbReference type="ARBA" id="ARBA00022603"/>
    </source>
</evidence>
<evidence type="ECO:0000256" key="7">
    <source>
        <dbReference type="HAMAP-Rule" id="MF_01858"/>
    </source>
</evidence>
<dbReference type="GO" id="GO:0005737">
    <property type="term" value="C:cytoplasm"/>
    <property type="evidence" value="ECO:0007669"/>
    <property type="project" value="UniProtKB-SubCell"/>
</dbReference>
<sequence length="705" mass="79329">MNSLFASTARGLEELLKSELEALGASDCQVVQGGVHYKGDDRLMYQSLLWSRLASRILLPLTECGIYSDLDLYLGVQAVNWPAMFGSDKTFAVHFSGLNEVIRNSQYGALKVKDAIVDSFTRKNLPRPDVDREQPDIRINVWLYNDKASIALDLSGDGLHQRGYRQQTGQAPLKENLAAAVVLRSGWKPGSTMVDPMCGSGTLLIEAAMIASDRAPGLHRNHWGFNGWSQFNATLWRELKSEAQARASRGLRATTSRFYGYDNDPKVIERARVNARKAGLADLVGFTAQDVLKLTNPQQEGSVGTLLSNPPYGERLESKPALIALYSQLGRLMKQHFAGWNLSLFSASPELLSCLQLRAERQFKAKNGPLDCVQKNYQLAASTMSTGQAKIAEDYANRLRKNLKKLGKWASQSGIECYRLYDADLPEYNVAVDRYADWVVVQEYAPPKTIDAAKARQRLFDVIAATLSVLELPANRLVLKTRERQKGKSQYQKLGEKGDFFEVAEFNAKLWVNLTDYLDTGLFLDHRIARKMLGEMSRGKDFLNLFAYTGTASVHAGLGGARSTTTVDMSRTYLEWAERNLRLNGLTGRQHRLIQADCLSWLNESDEIYDLIFIDPPTFSNSKRMEESFDVQRDHLLLLKNLHRLLRKGGTIMFSNNKRGFKMDHDGLRELHFSAQDITVGTQSQDFARNRQIHNCWLITHAGKE</sequence>
<dbReference type="NCBIfam" id="NF008748">
    <property type="entry name" value="PRK11783.1"/>
    <property type="match status" value="1"/>
</dbReference>
<dbReference type="InterPro" id="IPR019614">
    <property type="entry name" value="SAM-dep_methyl-trfase"/>
</dbReference>
<protein>
    <recommendedName>
        <fullName evidence="7">Ribosomal RNA large subunit methyltransferase K/L</fullName>
    </recommendedName>
    <domain>
        <recommendedName>
            <fullName evidence="7">23S rRNA m2G2445 methyltransferase</fullName>
            <ecNumber evidence="7">2.1.1.173</ecNumber>
        </recommendedName>
        <alternativeName>
            <fullName evidence="7">rRNA (guanine-N(2)-)-methyltransferase RlmL</fullName>
        </alternativeName>
    </domain>
    <domain>
        <recommendedName>
            <fullName evidence="7">23S rRNA m7G2069 methyltransferase</fullName>
            <ecNumber evidence="7">2.1.1.264</ecNumber>
        </recommendedName>
        <alternativeName>
            <fullName evidence="7">rRNA (guanine-N(7)-)-methyltransferase RlmK</fullName>
        </alternativeName>
    </domain>
</protein>
<comment type="catalytic activity">
    <reaction evidence="7">
        <text>guanosine(2069) in 23S rRNA + S-adenosyl-L-methionine = N(2)-methylguanosine(2069) in 23S rRNA + S-adenosyl-L-homocysteine + H(+)</text>
        <dbReference type="Rhea" id="RHEA:43772"/>
        <dbReference type="Rhea" id="RHEA-COMP:10688"/>
        <dbReference type="Rhea" id="RHEA-COMP:10689"/>
        <dbReference type="ChEBI" id="CHEBI:15378"/>
        <dbReference type="ChEBI" id="CHEBI:57856"/>
        <dbReference type="ChEBI" id="CHEBI:59789"/>
        <dbReference type="ChEBI" id="CHEBI:74269"/>
        <dbReference type="ChEBI" id="CHEBI:74481"/>
        <dbReference type="EC" id="2.1.1.264"/>
    </reaction>
</comment>
<dbReference type="CDD" id="cd11715">
    <property type="entry name" value="THUMP_AdoMetMT"/>
    <property type="match status" value="1"/>
</dbReference>
<dbReference type="Gene3D" id="3.40.50.150">
    <property type="entry name" value="Vaccinia Virus protein VP39"/>
    <property type="match status" value="2"/>
</dbReference>
<evidence type="ECO:0000256" key="1">
    <source>
        <dbReference type="ARBA" id="ARBA00022490"/>
    </source>
</evidence>
<dbReference type="Pfam" id="PF22020">
    <property type="entry name" value="RlmL_1st"/>
    <property type="match status" value="1"/>
</dbReference>
<evidence type="ECO:0000256" key="6">
    <source>
        <dbReference type="ARBA" id="ARBA00022884"/>
    </source>
</evidence>
<dbReference type="RefSeq" id="WP_233480777.1">
    <property type="nucleotide sequence ID" value="NZ_CP013970.1"/>
</dbReference>
<keyword evidence="3 7" id="KW-0489">Methyltransferase</keyword>
<dbReference type="PANTHER" id="PTHR47313">
    <property type="entry name" value="RIBOSOMAL RNA LARGE SUBUNIT METHYLTRANSFERASE K/L"/>
    <property type="match status" value="1"/>
</dbReference>
<keyword evidence="5 7" id="KW-0949">S-adenosyl-L-methionine</keyword>
<organism evidence="10 11">
    <name type="scientific">Erwinia tracheiphila</name>
    <dbReference type="NCBI Taxonomy" id="65700"/>
    <lineage>
        <taxon>Bacteria</taxon>
        <taxon>Pseudomonadati</taxon>
        <taxon>Pseudomonadota</taxon>
        <taxon>Gammaproteobacteria</taxon>
        <taxon>Enterobacterales</taxon>
        <taxon>Erwiniaceae</taxon>
        <taxon>Erwinia</taxon>
    </lineage>
</organism>
<dbReference type="InterPro" id="IPR004114">
    <property type="entry name" value="THUMP_dom"/>
</dbReference>
<comment type="subcellular location">
    <subcellularLocation>
        <location evidence="7">Cytoplasm</location>
    </subcellularLocation>
</comment>
<keyword evidence="6 8" id="KW-0694">RNA-binding</keyword>
<comment type="catalytic activity">
    <reaction evidence="7">
        <text>guanosine(2445) in 23S rRNA + S-adenosyl-L-methionine = N(2)-methylguanosine(2445) in 23S rRNA + S-adenosyl-L-homocysteine + H(+)</text>
        <dbReference type="Rhea" id="RHEA:42740"/>
        <dbReference type="Rhea" id="RHEA-COMP:10215"/>
        <dbReference type="Rhea" id="RHEA-COMP:10216"/>
        <dbReference type="ChEBI" id="CHEBI:15378"/>
        <dbReference type="ChEBI" id="CHEBI:57856"/>
        <dbReference type="ChEBI" id="CHEBI:59789"/>
        <dbReference type="ChEBI" id="CHEBI:74269"/>
        <dbReference type="ChEBI" id="CHEBI:74481"/>
        <dbReference type="EC" id="2.1.1.173"/>
    </reaction>
</comment>
<feature type="domain" description="THUMP" evidence="9">
    <location>
        <begin position="43"/>
        <end position="154"/>
    </location>
</feature>
<dbReference type="PANTHER" id="PTHR47313:SF1">
    <property type="entry name" value="RIBOSOMAL RNA LARGE SUBUNIT METHYLTRANSFERASE K_L"/>
    <property type="match status" value="1"/>
</dbReference>
<dbReference type="InterPro" id="IPR002052">
    <property type="entry name" value="DNA_methylase_N6_adenine_CS"/>
</dbReference>
<dbReference type="GO" id="GO:0052915">
    <property type="term" value="F:23S rRNA (guanine(2445)-N(2))-methyltransferase activity"/>
    <property type="evidence" value="ECO:0007669"/>
    <property type="project" value="UniProtKB-UniRule"/>
</dbReference>
<dbReference type="GO" id="GO:0003723">
    <property type="term" value="F:RNA binding"/>
    <property type="evidence" value="ECO:0007669"/>
    <property type="project" value="UniProtKB-UniRule"/>
</dbReference>
<dbReference type="Gene3D" id="3.30.2130.30">
    <property type="match status" value="1"/>
</dbReference>
<dbReference type="PROSITE" id="PS01261">
    <property type="entry name" value="UPF0020"/>
    <property type="match status" value="1"/>
</dbReference>
<dbReference type="FunFam" id="3.40.50.150:FF:000039">
    <property type="entry name" value="Ribosomal RNA large subunit methyltransferase K/L"/>
    <property type="match status" value="1"/>
</dbReference>
<dbReference type="AlphaFoldDB" id="A0A345CRX8"/>
<dbReference type="InterPro" id="IPR000241">
    <property type="entry name" value="RlmKL-like_Mtase"/>
</dbReference>
<dbReference type="Pfam" id="PF01170">
    <property type="entry name" value="UPF0020"/>
    <property type="match status" value="1"/>
</dbReference>
<dbReference type="SMART" id="SM00981">
    <property type="entry name" value="THUMP"/>
    <property type="match status" value="1"/>
</dbReference>
<dbReference type="PIRSF" id="PIRSF037618">
    <property type="entry name" value="RNA_Mtase_bacteria_prd"/>
    <property type="match status" value="1"/>
</dbReference>
<evidence type="ECO:0000259" key="9">
    <source>
        <dbReference type="PROSITE" id="PS51165"/>
    </source>
</evidence>
<accession>A0A345CRX8</accession>
<dbReference type="Gene3D" id="3.30.750.80">
    <property type="entry name" value="RNA methyltransferase domain (HRMD) like"/>
    <property type="match status" value="1"/>
</dbReference>
<comment type="similarity">
    <text evidence="7">Belongs to the methyltransferase superfamily. RlmKL family.</text>
</comment>
<dbReference type="Proteomes" id="UP000264980">
    <property type="component" value="Chromosome"/>
</dbReference>
<dbReference type="Pfam" id="PF10672">
    <property type="entry name" value="Methyltrans_SAM"/>
    <property type="match status" value="1"/>
</dbReference>
<dbReference type="EC" id="2.1.1.264" evidence="7"/>
<dbReference type="HAMAP" id="MF_01858">
    <property type="entry name" value="23SrRNA_methyltr_KL"/>
    <property type="match status" value="1"/>
</dbReference>
<evidence type="ECO:0000256" key="4">
    <source>
        <dbReference type="ARBA" id="ARBA00022679"/>
    </source>
</evidence>
<evidence type="ECO:0000313" key="10">
    <source>
        <dbReference type="EMBL" id="AXF76195.1"/>
    </source>
</evidence>
<evidence type="ECO:0000256" key="8">
    <source>
        <dbReference type="PROSITE-ProRule" id="PRU00529"/>
    </source>
</evidence>
<evidence type="ECO:0000313" key="11">
    <source>
        <dbReference type="Proteomes" id="UP000264980"/>
    </source>
</evidence>
<proteinExistence type="inferred from homology"/>
<dbReference type="InterPro" id="IPR029063">
    <property type="entry name" value="SAM-dependent_MTases_sf"/>
</dbReference>
<comment type="function">
    <text evidence="7">Specifically methylates the guanine in position 2445 (m2G2445) and the guanine in position 2069 (m7G2069) of 23S rRNA.</text>
</comment>
<dbReference type="PROSITE" id="PS00092">
    <property type="entry name" value="N6_MTASE"/>
    <property type="match status" value="1"/>
</dbReference>
<name>A0A345CRX8_9GAMM</name>
<gene>
    <name evidence="7" type="primary">rlmL</name>
    <name evidence="10" type="ORF">AV903_09265</name>
</gene>
<keyword evidence="4 7" id="KW-0808">Transferase</keyword>
<dbReference type="SUPFAM" id="SSF53335">
    <property type="entry name" value="S-adenosyl-L-methionine-dependent methyltransferases"/>
    <property type="match status" value="2"/>
</dbReference>
<dbReference type="FunFam" id="3.30.750.80:FF:000001">
    <property type="entry name" value="Ribosomal RNA large subunit methyltransferase K/L"/>
    <property type="match status" value="1"/>
</dbReference>
<dbReference type="CDD" id="cd02440">
    <property type="entry name" value="AdoMet_MTases"/>
    <property type="match status" value="1"/>
</dbReference>
<dbReference type="EMBL" id="CP013970">
    <property type="protein sequence ID" value="AXF76195.1"/>
    <property type="molecule type" value="Genomic_DNA"/>
</dbReference>